<keyword evidence="6 12" id="KW-0133">Cell shape</keyword>
<evidence type="ECO:0000256" key="5">
    <source>
        <dbReference type="ARBA" id="ARBA00022692"/>
    </source>
</evidence>
<comment type="pathway">
    <text evidence="12">Cell wall biogenesis; peptidoglycan biosynthesis.</text>
</comment>
<keyword evidence="10 12" id="KW-0131">Cell cycle</keyword>
<dbReference type="AlphaFoldDB" id="A0A1C3TZZ9"/>
<keyword evidence="12 14" id="KW-0460">Magnesium</keyword>
<dbReference type="PROSITE" id="PS01348">
    <property type="entry name" value="MRAY_2"/>
    <property type="match status" value="1"/>
</dbReference>
<evidence type="ECO:0000256" key="2">
    <source>
        <dbReference type="ARBA" id="ARBA00005583"/>
    </source>
</evidence>
<dbReference type="CDD" id="cd06852">
    <property type="entry name" value="GT_MraY"/>
    <property type="match status" value="1"/>
</dbReference>
<feature type="transmembrane region" description="Helical" evidence="12">
    <location>
        <begin position="181"/>
        <end position="200"/>
    </location>
</feature>
<evidence type="ECO:0000256" key="11">
    <source>
        <dbReference type="ARBA" id="ARBA00023316"/>
    </source>
</evidence>
<gene>
    <name evidence="12" type="primary">mraY</name>
    <name evidence="15" type="ORF">GA0061100_101382</name>
</gene>
<evidence type="ECO:0000256" key="7">
    <source>
        <dbReference type="ARBA" id="ARBA00022984"/>
    </source>
</evidence>
<accession>A0A1C3TZZ9</accession>
<keyword evidence="7 12" id="KW-0573">Peptidoglycan synthesis</keyword>
<keyword evidence="12 14" id="KW-0479">Metal-binding</keyword>
<dbReference type="EC" id="2.7.8.13" evidence="12 13"/>
<evidence type="ECO:0000256" key="8">
    <source>
        <dbReference type="ARBA" id="ARBA00022989"/>
    </source>
</evidence>
<comment type="subcellular location">
    <subcellularLocation>
        <location evidence="12">Cell membrane</location>
        <topology evidence="12">Multi-pass membrane protein</topology>
    </subcellularLocation>
    <subcellularLocation>
        <location evidence="1">Membrane</location>
        <topology evidence="1">Multi-pass membrane protein</topology>
    </subcellularLocation>
</comment>
<dbReference type="NCBIfam" id="TIGR00445">
    <property type="entry name" value="mraY"/>
    <property type="match status" value="1"/>
</dbReference>
<dbReference type="PANTHER" id="PTHR22926">
    <property type="entry name" value="PHOSPHO-N-ACETYLMURAMOYL-PENTAPEPTIDE-TRANSFERASE"/>
    <property type="match status" value="1"/>
</dbReference>
<name>A0A1C3TZZ9_9HYPH</name>
<dbReference type="GO" id="GO:0071555">
    <property type="term" value="P:cell wall organization"/>
    <property type="evidence" value="ECO:0007669"/>
    <property type="project" value="UniProtKB-KW"/>
</dbReference>
<keyword evidence="3 12" id="KW-0132">Cell division</keyword>
<keyword evidence="8 12" id="KW-1133">Transmembrane helix</keyword>
<dbReference type="GO" id="GO:0046872">
    <property type="term" value="F:metal ion binding"/>
    <property type="evidence" value="ECO:0007669"/>
    <property type="project" value="UniProtKB-KW"/>
</dbReference>
<reference evidence="16" key="1">
    <citation type="submission" date="2016-08" db="EMBL/GenBank/DDBJ databases">
        <authorList>
            <person name="Varghese N."/>
            <person name="Submissions Spin"/>
        </authorList>
    </citation>
    <scope>NUCLEOTIDE SEQUENCE [LARGE SCALE GENOMIC DNA]</scope>
    <source>
        <strain evidence="16">CCBAU 57015</strain>
    </source>
</reference>
<dbReference type="STRING" id="52131.GA0061100_101382"/>
<dbReference type="InterPro" id="IPR003524">
    <property type="entry name" value="PNAcMuramoyl-5peptid_Trfase"/>
</dbReference>
<protein>
    <recommendedName>
        <fullName evidence="12 13">Phospho-N-acetylmuramoyl-pentapeptide-transferase</fullName>
        <ecNumber evidence="12 13">2.7.8.13</ecNumber>
    </recommendedName>
    <alternativeName>
        <fullName evidence="12">UDP-MurNAc-pentapeptide phosphotransferase</fullName>
    </alternativeName>
</protein>
<dbReference type="Pfam" id="PF00953">
    <property type="entry name" value="Glycos_transf_4"/>
    <property type="match status" value="1"/>
</dbReference>
<feature type="transmembrane region" description="Helical" evidence="12">
    <location>
        <begin position="24"/>
        <end position="47"/>
    </location>
</feature>
<proteinExistence type="inferred from homology"/>
<evidence type="ECO:0000256" key="9">
    <source>
        <dbReference type="ARBA" id="ARBA00023136"/>
    </source>
</evidence>
<evidence type="ECO:0000256" key="3">
    <source>
        <dbReference type="ARBA" id="ARBA00022618"/>
    </source>
</evidence>
<feature type="transmembrane region" description="Helical" evidence="12">
    <location>
        <begin position="103"/>
        <end position="121"/>
    </location>
</feature>
<feature type="transmembrane region" description="Helical" evidence="12">
    <location>
        <begin position="351"/>
        <end position="370"/>
    </location>
</feature>
<dbReference type="GO" id="GO:0009252">
    <property type="term" value="P:peptidoglycan biosynthetic process"/>
    <property type="evidence" value="ECO:0007669"/>
    <property type="project" value="UniProtKB-UniRule"/>
</dbReference>
<dbReference type="GO" id="GO:0005886">
    <property type="term" value="C:plasma membrane"/>
    <property type="evidence" value="ECO:0007669"/>
    <property type="project" value="UniProtKB-SubCell"/>
</dbReference>
<dbReference type="GO" id="GO:0008963">
    <property type="term" value="F:phospho-N-acetylmuramoyl-pentapeptide-transferase activity"/>
    <property type="evidence" value="ECO:0007669"/>
    <property type="project" value="UniProtKB-UniRule"/>
</dbReference>
<evidence type="ECO:0000313" key="15">
    <source>
        <dbReference type="EMBL" id="SCB08794.1"/>
    </source>
</evidence>
<dbReference type="EMBL" id="FMAC01000001">
    <property type="protein sequence ID" value="SCB08794.1"/>
    <property type="molecule type" value="Genomic_DNA"/>
</dbReference>
<feature type="transmembrane region" description="Helical" evidence="12">
    <location>
        <begin position="80"/>
        <end position="97"/>
    </location>
</feature>
<feature type="binding site" evidence="14">
    <location>
        <position position="280"/>
    </location>
    <ligand>
        <name>Mg(2+)</name>
        <dbReference type="ChEBI" id="CHEBI:18420"/>
    </ligand>
</feature>
<organism evidence="15 16">
    <name type="scientific">Rhizobium hainanense</name>
    <dbReference type="NCBI Taxonomy" id="52131"/>
    <lineage>
        <taxon>Bacteria</taxon>
        <taxon>Pseudomonadati</taxon>
        <taxon>Pseudomonadota</taxon>
        <taxon>Alphaproteobacteria</taxon>
        <taxon>Hyphomicrobiales</taxon>
        <taxon>Rhizobiaceae</taxon>
        <taxon>Rhizobium/Agrobacterium group</taxon>
        <taxon>Rhizobium</taxon>
    </lineage>
</organism>
<feature type="transmembrane region" description="Helical" evidence="12">
    <location>
        <begin position="212"/>
        <end position="232"/>
    </location>
</feature>
<dbReference type="Pfam" id="PF10555">
    <property type="entry name" value="MraY_sig1"/>
    <property type="match status" value="1"/>
</dbReference>
<dbReference type="HAMAP" id="MF_00038">
    <property type="entry name" value="MraY"/>
    <property type="match status" value="1"/>
</dbReference>
<dbReference type="PROSITE" id="PS01347">
    <property type="entry name" value="MRAY_1"/>
    <property type="match status" value="1"/>
</dbReference>
<feature type="binding site" evidence="14">
    <location>
        <position position="205"/>
    </location>
    <ligand>
        <name>Mg(2+)</name>
        <dbReference type="ChEBI" id="CHEBI:18420"/>
    </ligand>
</feature>
<dbReference type="GO" id="GO:0051301">
    <property type="term" value="P:cell division"/>
    <property type="evidence" value="ECO:0007669"/>
    <property type="project" value="UniProtKB-KW"/>
</dbReference>
<dbReference type="RefSeq" id="WP_075850922.1">
    <property type="nucleotide sequence ID" value="NZ_FMAC01000001.1"/>
</dbReference>
<dbReference type="InterPro" id="IPR018480">
    <property type="entry name" value="PNAcMuramoyl-5peptid_Trfase_CS"/>
</dbReference>
<dbReference type="Proteomes" id="UP000186228">
    <property type="component" value="Unassembled WGS sequence"/>
</dbReference>
<feature type="transmembrane region" description="Helical" evidence="12">
    <location>
        <begin position="276"/>
        <end position="295"/>
    </location>
</feature>
<keyword evidence="4 12" id="KW-0808">Transferase</keyword>
<comment type="catalytic activity">
    <reaction evidence="12">
        <text>UDP-N-acetyl-alpha-D-muramoyl-L-alanyl-gamma-D-glutamyl-meso-2,6-diaminopimeloyl-D-alanyl-D-alanine + di-trans,octa-cis-undecaprenyl phosphate = di-trans,octa-cis-undecaprenyl diphospho-N-acetyl-alpha-D-muramoyl-L-alanyl-D-glutamyl-meso-2,6-diaminopimeloyl-D-alanyl-D-alanine + UMP</text>
        <dbReference type="Rhea" id="RHEA:28386"/>
        <dbReference type="ChEBI" id="CHEBI:57865"/>
        <dbReference type="ChEBI" id="CHEBI:60392"/>
        <dbReference type="ChEBI" id="CHEBI:61386"/>
        <dbReference type="ChEBI" id="CHEBI:61387"/>
        <dbReference type="EC" id="2.7.8.13"/>
    </reaction>
</comment>
<dbReference type="PANTHER" id="PTHR22926:SF5">
    <property type="entry name" value="PHOSPHO-N-ACETYLMURAMOYL-PENTAPEPTIDE-TRANSFERASE HOMOLOG"/>
    <property type="match status" value="1"/>
</dbReference>
<evidence type="ECO:0000256" key="6">
    <source>
        <dbReference type="ARBA" id="ARBA00022960"/>
    </source>
</evidence>
<evidence type="ECO:0000256" key="4">
    <source>
        <dbReference type="ARBA" id="ARBA00022679"/>
    </source>
</evidence>
<evidence type="ECO:0000256" key="1">
    <source>
        <dbReference type="ARBA" id="ARBA00004141"/>
    </source>
</evidence>
<evidence type="ECO:0000313" key="16">
    <source>
        <dbReference type="Proteomes" id="UP000186228"/>
    </source>
</evidence>
<feature type="transmembrane region" description="Helical" evidence="12">
    <location>
        <begin position="252"/>
        <end position="269"/>
    </location>
</feature>
<evidence type="ECO:0000256" key="10">
    <source>
        <dbReference type="ARBA" id="ARBA00023306"/>
    </source>
</evidence>
<feature type="transmembrane region" description="Helical" evidence="12">
    <location>
        <begin position="301"/>
        <end position="324"/>
    </location>
</feature>
<evidence type="ECO:0000256" key="12">
    <source>
        <dbReference type="HAMAP-Rule" id="MF_00038"/>
    </source>
</evidence>
<dbReference type="GO" id="GO:0008360">
    <property type="term" value="P:regulation of cell shape"/>
    <property type="evidence" value="ECO:0007669"/>
    <property type="project" value="UniProtKB-KW"/>
</dbReference>
<keyword evidence="11 12" id="KW-0961">Cell wall biogenesis/degradation</keyword>
<evidence type="ECO:0000256" key="14">
    <source>
        <dbReference type="PIRSR" id="PIRSR600715-1"/>
    </source>
</evidence>
<sequence length="373" mass="39988">MLIWLAELSDHIHFFSTHFRFLNLFRYITFRTGGALFTSALIVFLFGPRIIASLRVRQGKGQPIRADGPQTHFKKAGTPTMGGLMILAGIVVSSLLWADLANVYVVATLLVTLGFGAIGFYDDYLKVTKQSDKGFSGRARLGIEFVIAAIAVYFMMTTALSSGPAGSTFGSSVAFPFFKSLLLNLGMFFVFFGAFVIVAAGNAVNLTDGLDGLAIVPVMIAAASFGIISYLAGNFVFADYLAINFVPGTGELAVVLGAVIGAGLGFLWFNAPPAAIFMGDTGSLALGGMIGSVAVATKHEIVMAIIGGLFVLEALSVIIQVGFFKMTKRRVFLMAPIHHHFEKKGWTESQVVVRFWIVAVILAMIGLSTLKLR</sequence>
<evidence type="ECO:0000256" key="13">
    <source>
        <dbReference type="NCBIfam" id="TIGR00445"/>
    </source>
</evidence>
<feature type="transmembrane region" description="Helical" evidence="12">
    <location>
        <begin position="141"/>
        <end position="161"/>
    </location>
</feature>
<comment type="similarity">
    <text evidence="2 12">Belongs to the glycosyltransferase 4 family. MraY subfamily.</text>
</comment>
<dbReference type="InterPro" id="IPR000715">
    <property type="entry name" value="Glycosyl_transferase_4"/>
</dbReference>
<dbReference type="GO" id="GO:0051992">
    <property type="term" value="F:UDP-N-acetylmuramoyl-L-alanyl-D-glutamyl-meso-2,6-diaminopimelyl-D-alanyl-D-alanine:undecaprenyl-phosphate transferase activity"/>
    <property type="evidence" value="ECO:0007669"/>
    <property type="project" value="RHEA"/>
</dbReference>
<keyword evidence="9 12" id="KW-0472">Membrane</keyword>
<comment type="cofactor">
    <cofactor evidence="12 14">
        <name>Mg(2+)</name>
        <dbReference type="ChEBI" id="CHEBI:18420"/>
    </cofactor>
</comment>
<keyword evidence="5 12" id="KW-0812">Transmembrane</keyword>
<keyword evidence="16" id="KW-1185">Reference proteome</keyword>
<keyword evidence="12" id="KW-1003">Cell membrane</keyword>
<dbReference type="OrthoDB" id="9805475at2"/>
<comment type="function">
    <text evidence="12">Catalyzes the initial step of the lipid cycle reactions in the biosynthesis of the cell wall peptidoglycan: transfers peptidoglycan precursor phospho-MurNAc-pentapeptide from UDP-MurNAc-pentapeptide onto the lipid carrier undecaprenyl phosphate, yielding undecaprenyl-pyrophosphoryl-MurNAc-pentapeptide, known as lipid I.</text>
</comment>
<dbReference type="UniPathway" id="UPA00219"/>